<evidence type="ECO:0000313" key="3">
    <source>
        <dbReference type="Proteomes" id="UP001589575"/>
    </source>
</evidence>
<evidence type="ECO:0000313" key="2">
    <source>
        <dbReference type="EMBL" id="MFB9070728.1"/>
    </source>
</evidence>
<keyword evidence="3" id="KW-1185">Reference proteome</keyword>
<feature type="compositionally biased region" description="Polar residues" evidence="1">
    <location>
        <begin position="19"/>
        <end position="39"/>
    </location>
</feature>
<protein>
    <submittedName>
        <fullName evidence="2">Uncharacterized protein</fullName>
    </submittedName>
</protein>
<evidence type="ECO:0000256" key="1">
    <source>
        <dbReference type="SAM" id="MobiDB-lite"/>
    </source>
</evidence>
<organism evidence="2 3">
    <name type="scientific">Citricoccus parietis</name>
    <dbReference type="NCBI Taxonomy" id="592307"/>
    <lineage>
        <taxon>Bacteria</taxon>
        <taxon>Bacillati</taxon>
        <taxon>Actinomycetota</taxon>
        <taxon>Actinomycetes</taxon>
        <taxon>Micrococcales</taxon>
        <taxon>Micrococcaceae</taxon>
        <taxon>Citricoccus</taxon>
    </lineage>
</organism>
<sequence length="46" mass="4555">MVRRSAPASPGRAYAGGSMPSSSMVRATVGRSTAPSTEGVSRDSAG</sequence>
<comment type="caution">
    <text evidence="2">The sequence shown here is derived from an EMBL/GenBank/DDBJ whole genome shotgun (WGS) entry which is preliminary data.</text>
</comment>
<dbReference type="Proteomes" id="UP001589575">
    <property type="component" value="Unassembled WGS sequence"/>
</dbReference>
<gene>
    <name evidence="2" type="ORF">ACFFX0_05780</name>
</gene>
<accession>A0ABV5FVL8</accession>
<reference evidence="2 3" key="1">
    <citation type="submission" date="2024-09" db="EMBL/GenBank/DDBJ databases">
        <authorList>
            <person name="Sun Q."/>
            <person name="Mori K."/>
        </authorList>
    </citation>
    <scope>NUCLEOTIDE SEQUENCE [LARGE SCALE GENOMIC DNA]</scope>
    <source>
        <strain evidence="2 3">CCM 7609</strain>
    </source>
</reference>
<proteinExistence type="predicted"/>
<dbReference type="EMBL" id="JBHMFI010000001">
    <property type="protein sequence ID" value="MFB9070728.1"/>
    <property type="molecule type" value="Genomic_DNA"/>
</dbReference>
<name>A0ABV5FVL8_9MICC</name>
<feature type="region of interest" description="Disordered" evidence="1">
    <location>
        <begin position="1"/>
        <end position="46"/>
    </location>
</feature>